<evidence type="ECO:0000313" key="6">
    <source>
        <dbReference type="EMBL" id="KAF8702611.1"/>
    </source>
</evidence>
<keyword evidence="2" id="KW-0479">Metal-binding</keyword>
<protein>
    <recommendedName>
        <fullName evidence="5">FLZ-type domain-containing protein</fullName>
    </recommendedName>
</protein>
<reference evidence="6" key="1">
    <citation type="submission" date="2020-07" db="EMBL/GenBank/DDBJ databases">
        <title>Genome sequence and genetic diversity analysis of an under-domesticated orphan crop, white fonio (Digitaria exilis).</title>
        <authorList>
            <person name="Bennetzen J.L."/>
            <person name="Chen S."/>
            <person name="Ma X."/>
            <person name="Wang X."/>
            <person name="Yssel A.E.J."/>
            <person name="Chaluvadi S.R."/>
            <person name="Johnson M."/>
            <person name="Gangashetty P."/>
            <person name="Hamidou F."/>
            <person name="Sanogo M.D."/>
            <person name="Zwaenepoel A."/>
            <person name="Wallace J."/>
            <person name="Van De Peer Y."/>
            <person name="Van Deynze A."/>
        </authorList>
    </citation>
    <scope>NUCLEOTIDE SEQUENCE</scope>
    <source>
        <tissue evidence="6">Leaves</tissue>
    </source>
</reference>
<dbReference type="InterPro" id="IPR044533">
    <property type="entry name" value="FLZ1/2/3"/>
</dbReference>
<comment type="caution">
    <text evidence="6">The sequence shown here is derived from an EMBL/GenBank/DDBJ whole genome shotgun (WGS) entry which is preliminary data.</text>
</comment>
<feature type="region of interest" description="Disordered" evidence="4">
    <location>
        <begin position="19"/>
        <end position="47"/>
    </location>
</feature>
<keyword evidence="7" id="KW-1185">Reference proteome</keyword>
<dbReference type="InterPro" id="IPR007650">
    <property type="entry name" value="Zf-FLZ_dom"/>
</dbReference>
<dbReference type="PROSITE" id="PS51795">
    <property type="entry name" value="ZF_FLZ"/>
    <property type="match status" value="2"/>
</dbReference>
<evidence type="ECO:0000259" key="5">
    <source>
        <dbReference type="PROSITE" id="PS51795"/>
    </source>
</evidence>
<evidence type="ECO:0000256" key="3">
    <source>
        <dbReference type="PROSITE-ProRule" id="PRU01131"/>
    </source>
</evidence>
<accession>A0A835ELC7</accession>
<feature type="region of interest" description="Disordered" evidence="4">
    <location>
        <begin position="285"/>
        <end position="317"/>
    </location>
</feature>
<feature type="region of interest" description="Disordered" evidence="4">
    <location>
        <begin position="80"/>
        <end position="105"/>
    </location>
</feature>
<gene>
    <name evidence="6" type="ORF">HU200_032997</name>
</gene>
<sequence length="864" mass="92932">MLGDVLEKEVHQLLLELSQEHQEGKRRVGRTSRVLADGKGPGEGVADCAAAPLLSQSSPAGEETKKGTKQEPVLRVQRRPRLHLAGGQKRRRRGTAKRKRWTDGGGGRSWDLAAWGVGARNRLLGAKQLKREGAWTGFSAAAERVQGTPDTNQSCRVLPEVEPADSSCIHGSMTASCWRGGLVVDRRVGLALLVPEPPTVCSPLSGKLHVTPFCPPPRTMAASVACAFFFDAEPLGEPGRHALDACALCSKPLSRNSDIFMYKGDTPFCSEECRYEQMHHDAAYARRASGGSQRRRQQQQTQRGTGRHDGGAAAATSVSAKADVKRLSASVEAAATCKRSNPTMEALALWPALRGMTVIGESVPHSIIKEACEFATTSLAAGPSEKVKGSPSRGHQRRTDVMTAVRHDTGPHFYARIPPTSGHQLVLDVLSPCRCCACELDQFLGFAFADRASLSRPADTSIRSRECRCCSPARDRAWLTDGISSSSLLHQLKQFSRRTPWQILNPMPTAQPANHSQIESSSSCISDLPLPVRRCVRDQLQLAPGGHAARKSATCPRPPPPRTERCLVACMHRTRQKNLSSGRTNPTRLPVRAHAETAQVPSIMRGPGIRLTMWGQPPGMVWAEEKPGRTHQLSSGLASPTDAKSPQTTAAAISPSQLSTDPPHRGPPRNRGRTEPAHGIPRRVGALARARSLCARPLSSAQLNAANLPASLPFPALAATSEALPTRDIMAAASVACAGFFFDAEQLGEPRLPALDACALCAKPLARDSDIFMYRGDTPFCSEGCRCEQMQLDAIRARQASARAAGGRRRSSPEVFGSLQEDPVNCRCHGTNRGVRDSNSPMAMMPVSAGKGSQLASVWGGFTI</sequence>
<comment type="similarity">
    <text evidence="1">Belongs to the FLZ family.</text>
</comment>
<feature type="region of interest" description="Disordered" evidence="4">
    <location>
        <begin position="623"/>
        <end position="679"/>
    </location>
</feature>
<dbReference type="EMBL" id="JACEFO010001785">
    <property type="protein sequence ID" value="KAF8702611.1"/>
    <property type="molecule type" value="Genomic_DNA"/>
</dbReference>
<feature type="domain" description="FLZ-type" evidence="5">
    <location>
        <begin position="753"/>
        <end position="797"/>
    </location>
</feature>
<proteinExistence type="inferred from homology"/>
<dbReference type="Pfam" id="PF04570">
    <property type="entry name" value="zf-FLZ"/>
    <property type="match status" value="2"/>
</dbReference>
<dbReference type="PANTHER" id="PTHR46057:SF43">
    <property type="entry name" value="OS04G0586200 PROTEIN"/>
    <property type="match status" value="1"/>
</dbReference>
<feature type="compositionally biased region" description="Low complexity" evidence="4">
    <location>
        <begin position="285"/>
        <end position="304"/>
    </location>
</feature>
<feature type="domain" description="FLZ-type" evidence="5">
    <location>
        <begin position="241"/>
        <end position="285"/>
    </location>
</feature>
<feature type="compositionally biased region" description="Polar residues" evidence="4">
    <location>
        <begin position="631"/>
        <end position="660"/>
    </location>
</feature>
<organism evidence="6 7">
    <name type="scientific">Digitaria exilis</name>
    <dbReference type="NCBI Taxonomy" id="1010633"/>
    <lineage>
        <taxon>Eukaryota</taxon>
        <taxon>Viridiplantae</taxon>
        <taxon>Streptophyta</taxon>
        <taxon>Embryophyta</taxon>
        <taxon>Tracheophyta</taxon>
        <taxon>Spermatophyta</taxon>
        <taxon>Magnoliopsida</taxon>
        <taxon>Liliopsida</taxon>
        <taxon>Poales</taxon>
        <taxon>Poaceae</taxon>
        <taxon>PACMAD clade</taxon>
        <taxon>Panicoideae</taxon>
        <taxon>Panicodae</taxon>
        <taxon>Paniceae</taxon>
        <taxon>Anthephorinae</taxon>
        <taxon>Digitaria</taxon>
    </lineage>
</organism>
<evidence type="ECO:0000256" key="2">
    <source>
        <dbReference type="ARBA" id="ARBA00022723"/>
    </source>
</evidence>
<name>A0A835ELC7_9POAL</name>
<dbReference type="GO" id="GO:0046872">
    <property type="term" value="F:metal ion binding"/>
    <property type="evidence" value="ECO:0007669"/>
    <property type="project" value="UniProtKB-KW"/>
</dbReference>
<evidence type="ECO:0000256" key="4">
    <source>
        <dbReference type="SAM" id="MobiDB-lite"/>
    </source>
</evidence>
<feature type="zinc finger region" description="FLZ-type" evidence="3">
    <location>
        <begin position="241"/>
        <end position="285"/>
    </location>
</feature>
<dbReference type="PANTHER" id="PTHR46057">
    <property type="entry name" value="FCS-LIKE ZINC FINGER 1-RELATED"/>
    <property type="match status" value="1"/>
</dbReference>
<evidence type="ECO:0000256" key="1">
    <source>
        <dbReference type="ARBA" id="ARBA00009374"/>
    </source>
</evidence>
<dbReference type="AlphaFoldDB" id="A0A835ELC7"/>
<dbReference type="Proteomes" id="UP000636709">
    <property type="component" value="Unassembled WGS sequence"/>
</dbReference>
<feature type="compositionally biased region" description="Basic residues" evidence="4">
    <location>
        <begin position="80"/>
        <end position="100"/>
    </location>
</feature>
<feature type="zinc finger region" description="FLZ-type" evidence="3">
    <location>
        <begin position="753"/>
        <end position="797"/>
    </location>
</feature>
<evidence type="ECO:0000313" key="7">
    <source>
        <dbReference type="Proteomes" id="UP000636709"/>
    </source>
</evidence>